<reference evidence="1" key="1">
    <citation type="submission" date="2013-08" db="EMBL/GenBank/DDBJ databases">
        <authorList>
            <person name="Mendez C."/>
            <person name="Richter M."/>
            <person name="Ferrer M."/>
            <person name="Sanchez J."/>
        </authorList>
    </citation>
    <scope>NUCLEOTIDE SEQUENCE</scope>
</reference>
<protein>
    <submittedName>
        <fullName evidence="1">Uncharacterized protein</fullName>
    </submittedName>
</protein>
<proteinExistence type="predicted"/>
<accession>T0ZNW5</accession>
<dbReference type="AlphaFoldDB" id="T0ZNW5"/>
<name>T0ZNW5_9ZZZZ</name>
<dbReference type="EMBL" id="AUZX01010802">
    <property type="protein sequence ID" value="EQD46172.1"/>
    <property type="molecule type" value="Genomic_DNA"/>
</dbReference>
<evidence type="ECO:0000313" key="1">
    <source>
        <dbReference type="EMBL" id="EQD46172.1"/>
    </source>
</evidence>
<reference evidence="1" key="2">
    <citation type="journal article" date="2014" name="ISME J.">
        <title>Microbial stratification in low pH oxic and suboxic macroscopic growths along an acid mine drainage.</title>
        <authorList>
            <person name="Mendez-Garcia C."/>
            <person name="Mesa V."/>
            <person name="Sprenger R.R."/>
            <person name="Richter M."/>
            <person name="Diez M.S."/>
            <person name="Solano J."/>
            <person name="Bargiela R."/>
            <person name="Golyshina O.V."/>
            <person name="Manteca A."/>
            <person name="Ramos J.L."/>
            <person name="Gallego J.R."/>
            <person name="Llorente I."/>
            <person name="Martins Dos Santos V.A."/>
            <person name="Jensen O.N."/>
            <person name="Pelaez A.I."/>
            <person name="Sanchez J."/>
            <person name="Ferrer M."/>
        </authorList>
    </citation>
    <scope>NUCLEOTIDE SEQUENCE</scope>
</reference>
<organism evidence="1">
    <name type="scientific">mine drainage metagenome</name>
    <dbReference type="NCBI Taxonomy" id="410659"/>
    <lineage>
        <taxon>unclassified sequences</taxon>
        <taxon>metagenomes</taxon>
        <taxon>ecological metagenomes</taxon>
    </lineage>
</organism>
<gene>
    <name evidence="1" type="ORF">B1A_14707</name>
</gene>
<comment type="caution">
    <text evidence="1">The sequence shown here is derived from an EMBL/GenBank/DDBJ whole genome shotgun (WGS) entry which is preliminary data.</text>
</comment>
<feature type="non-terminal residue" evidence="1">
    <location>
        <position position="1"/>
    </location>
</feature>
<sequence>AAALAAKQFKEGENLLPGTGGEAWRELFDAARKFAVESHPDKAFPDLGAEAPCPLCQQPLAEGALT</sequence>